<dbReference type="SMART" id="SM00448">
    <property type="entry name" value="REC"/>
    <property type="match status" value="1"/>
</dbReference>
<dbReference type="PANTHER" id="PTHR44591:SF3">
    <property type="entry name" value="RESPONSE REGULATORY DOMAIN-CONTAINING PROTEIN"/>
    <property type="match status" value="1"/>
</dbReference>
<dbReference type="SUPFAM" id="SSF52172">
    <property type="entry name" value="CheY-like"/>
    <property type="match status" value="1"/>
</dbReference>
<dbReference type="PROSITE" id="PS50110">
    <property type="entry name" value="RESPONSE_REGULATORY"/>
    <property type="match status" value="1"/>
</dbReference>
<dbReference type="InterPro" id="IPR050595">
    <property type="entry name" value="Bact_response_regulator"/>
</dbReference>
<gene>
    <name evidence="6" type="ORF">F4695_003302</name>
</gene>
<evidence type="ECO:0000313" key="6">
    <source>
        <dbReference type="EMBL" id="MBB6509918.1"/>
    </source>
</evidence>
<evidence type="ECO:0000313" key="7">
    <source>
        <dbReference type="Proteomes" id="UP000585437"/>
    </source>
</evidence>
<dbReference type="InterPro" id="IPR001789">
    <property type="entry name" value="Sig_transdc_resp-reg_receiver"/>
</dbReference>
<name>A0A7X0JLP9_9HYPH</name>
<dbReference type="Proteomes" id="UP000585437">
    <property type="component" value="Unassembled WGS sequence"/>
</dbReference>
<feature type="modified residue" description="4-aspartylphosphate" evidence="4">
    <location>
        <position position="56"/>
    </location>
</feature>
<evidence type="ECO:0000256" key="3">
    <source>
        <dbReference type="ARBA" id="ARBA00023163"/>
    </source>
</evidence>
<dbReference type="InterPro" id="IPR011006">
    <property type="entry name" value="CheY-like_superfamily"/>
</dbReference>
<comment type="caution">
    <text evidence="6">The sequence shown here is derived from an EMBL/GenBank/DDBJ whole genome shotgun (WGS) entry which is preliminary data.</text>
</comment>
<organism evidence="6 7">
    <name type="scientific">Rhizobium soli</name>
    <dbReference type="NCBI Taxonomy" id="424798"/>
    <lineage>
        <taxon>Bacteria</taxon>
        <taxon>Pseudomonadati</taxon>
        <taxon>Pseudomonadota</taxon>
        <taxon>Alphaproteobacteria</taxon>
        <taxon>Hyphomicrobiales</taxon>
        <taxon>Rhizobiaceae</taxon>
        <taxon>Rhizobium/Agrobacterium group</taxon>
        <taxon>Rhizobium</taxon>
    </lineage>
</organism>
<dbReference type="EMBL" id="JACHBU010000006">
    <property type="protein sequence ID" value="MBB6509918.1"/>
    <property type="molecule type" value="Genomic_DNA"/>
</dbReference>
<protein>
    <submittedName>
        <fullName evidence="6">CheY-like chemotaxis protein</fullName>
    </submittedName>
</protein>
<accession>A0A7X0JLP9</accession>
<evidence type="ECO:0000256" key="4">
    <source>
        <dbReference type="PROSITE-ProRule" id="PRU00169"/>
    </source>
</evidence>
<feature type="domain" description="Response regulatory" evidence="5">
    <location>
        <begin position="6"/>
        <end position="119"/>
    </location>
</feature>
<evidence type="ECO:0000259" key="5">
    <source>
        <dbReference type="PROSITE" id="PS50110"/>
    </source>
</evidence>
<evidence type="ECO:0000256" key="1">
    <source>
        <dbReference type="ARBA" id="ARBA00022553"/>
    </source>
</evidence>
<dbReference type="AlphaFoldDB" id="A0A7X0JLP9"/>
<evidence type="ECO:0000256" key="2">
    <source>
        <dbReference type="ARBA" id="ARBA00023015"/>
    </source>
</evidence>
<reference evidence="6 7" key="1">
    <citation type="submission" date="2020-08" db="EMBL/GenBank/DDBJ databases">
        <title>The Agave Microbiome: Exploring the role of microbial communities in plant adaptations to desert environments.</title>
        <authorList>
            <person name="Partida-Martinez L.P."/>
        </authorList>
    </citation>
    <scope>NUCLEOTIDE SEQUENCE [LARGE SCALE GENOMIC DNA]</scope>
    <source>
        <strain evidence="6 7">AS3.12</strain>
    </source>
</reference>
<sequence length="120" mass="13481">MSQAGVILVVEDEPVLRFILVEELQDAGYEVFAAVDAAQAIDILESNFDIQLLLTDIDLFAEGEGVELARMVRDRWPPIRIILTSGNWTLQQSELTFAERFIPKPHGPGVLLQTIRECML</sequence>
<dbReference type="Gene3D" id="3.40.50.2300">
    <property type="match status" value="1"/>
</dbReference>
<keyword evidence="7" id="KW-1185">Reference proteome</keyword>
<dbReference type="Pfam" id="PF00072">
    <property type="entry name" value="Response_reg"/>
    <property type="match status" value="1"/>
</dbReference>
<dbReference type="RefSeq" id="WP_162237932.1">
    <property type="nucleotide sequence ID" value="NZ_JACHBU010000006.1"/>
</dbReference>
<proteinExistence type="predicted"/>
<keyword evidence="3" id="KW-0804">Transcription</keyword>
<keyword evidence="1 4" id="KW-0597">Phosphoprotein</keyword>
<dbReference type="PANTHER" id="PTHR44591">
    <property type="entry name" value="STRESS RESPONSE REGULATOR PROTEIN 1"/>
    <property type="match status" value="1"/>
</dbReference>
<dbReference type="GO" id="GO:0000160">
    <property type="term" value="P:phosphorelay signal transduction system"/>
    <property type="evidence" value="ECO:0007669"/>
    <property type="project" value="InterPro"/>
</dbReference>
<keyword evidence="2" id="KW-0805">Transcription regulation</keyword>